<name>A0A3B0W5W6_9ZZZZ</name>
<protein>
    <recommendedName>
        <fullName evidence="2">DUF560 domain-containing protein</fullName>
    </recommendedName>
</protein>
<gene>
    <name evidence="1" type="ORF">MNBD_GAMMA04-928</name>
</gene>
<organism evidence="1">
    <name type="scientific">hydrothermal vent metagenome</name>
    <dbReference type="NCBI Taxonomy" id="652676"/>
    <lineage>
        <taxon>unclassified sequences</taxon>
        <taxon>metagenomes</taxon>
        <taxon>ecological metagenomes</taxon>
    </lineage>
</organism>
<dbReference type="AlphaFoldDB" id="A0A3B0W5W6"/>
<accession>A0A3B0W5W6</accession>
<evidence type="ECO:0000313" key="1">
    <source>
        <dbReference type="EMBL" id="VAW46602.1"/>
    </source>
</evidence>
<dbReference type="EMBL" id="UOFB01000151">
    <property type="protein sequence ID" value="VAW46602.1"/>
    <property type="molecule type" value="Genomic_DNA"/>
</dbReference>
<evidence type="ECO:0008006" key="2">
    <source>
        <dbReference type="Google" id="ProtNLM"/>
    </source>
</evidence>
<sequence>MKKVLLVTNMLLVASVSTSLMAAEVPEELNQSFLEAVKLRDEGNVFASIELLEQLIASQPQHKRAELELAVAFYRARLYADAQAYAKSVLSDPSTPDSVKETIQVFLDQVAAEQEATDKNRHRWSGSFGLGVGFDNNVNASPDSSLISVNGAEFSLAPNSISQESKYGTINLLGRHAYVIPGTIGLGIRPVQREWVSTLNLYRKAYSEESNYNLDVITFSTGMDFISSTNWRASLAVRADAIRLGNKSLGWFKGINGSYTMVEGVNEFTFTADVTQQDYDDAANKNREGVRTGLGAEVLHQFSSTVAAKVGLDLALMNAKEDFKTYQSKSLHSGLYYTVMDNMMVYGELNYRLLDYDGVEPVYNHSRNEHQVQGVLGATYNFKEGSLAEWGVGARLSGINNTSDVSIYDYSRTDLSFDLSKQF</sequence>
<reference evidence="1" key="1">
    <citation type="submission" date="2018-06" db="EMBL/GenBank/DDBJ databases">
        <authorList>
            <person name="Zhirakovskaya E."/>
        </authorList>
    </citation>
    <scope>NUCLEOTIDE SEQUENCE</scope>
</reference>
<proteinExistence type="predicted"/>